<dbReference type="GO" id="GO:0006310">
    <property type="term" value="P:DNA recombination"/>
    <property type="evidence" value="ECO:0007669"/>
    <property type="project" value="UniProtKB-KW"/>
</dbReference>
<name>I9DVJ6_9ALTE</name>
<dbReference type="STRING" id="1195246.AGRI_02403"/>
<reference evidence="2 3" key="1">
    <citation type="journal article" date="2012" name="J. Bacteriol.">
        <title>Genome Sequence of Pectin-Degrading Alishewanella agri, Isolated from Landfill Soil.</title>
        <authorList>
            <person name="Kim J."/>
            <person name="Jung J."/>
            <person name="Sung J.S."/>
            <person name="Chun J."/>
            <person name="Park W."/>
        </authorList>
    </citation>
    <scope>NUCLEOTIDE SEQUENCE [LARGE SCALE GENOMIC DNA]</scope>
    <source>
        <strain evidence="2 3">BL06</strain>
    </source>
</reference>
<dbReference type="PATRIC" id="fig|1195246.3.peg.468"/>
<dbReference type="GO" id="GO:0015074">
    <property type="term" value="P:DNA integration"/>
    <property type="evidence" value="ECO:0007669"/>
    <property type="project" value="InterPro"/>
</dbReference>
<proteinExistence type="predicted"/>
<accession>I9DVJ6</accession>
<comment type="caution">
    <text evidence="2">The sequence shown here is derived from an EMBL/GenBank/DDBJ whole genome shotgun (WGS) entry which is preliminary data.</text>
</comment>
<evidence type="ECO:0000256" key="1">
    <source>
        <dbReference type="ARBA" id="ARBA00023172"/>
    </source>
</evidence>
<keyword evidence="3" id="KW-1185">Reference proteome</keyword>
<dbReference type="RefSeq" id="WP_008983432.1">
    <property type="nucleotide sequence ID" value="NZ_AKKU01000003.1"/>
</dbReference>
<dbReference type="AlphaFoldDB" id="I9DVJ6"/>
<dbReference type="EMBL" id="AKKU01000003">
    <property type="protein sequence ID" value="EIW90165.1"/>
    <property type="molecule type" value="Genomic_DNA"/>
</dbReference>
<dbReference type="InterPro" id="IPR011010">
    <property type="entry name" value="DNA_brk_join_enz"/>
</dbReference>
<dbReference type="eggNOG" id="ENOG502Z8XH">
    <property type="taxonomic scope" value="Bacteria"/>
</dbReference>
<dbReference type="InterPro" id="IPR013762">
    <property type="entry name" value="Integrase-like_cat_sf"/>
</dbReference>
<evidence type="ECO:0008006" key="4">
    <source>
        <dbReference type="Google" id="ProtNLM"/>
    </source>
</evidence>
<dbReference type="Gene3D" id="1.10.443.10">
    <property type="entry name" value="Intergrase catalytic core"/>
    <property type="match status" value="1"/>
</dbReference>
<organism evidence="2 3">
    <name type="scientific">Alishewanella agri BL06</name>
    <dbReference type="NCBI Taxonomy" id="1195246"/>
    <lineage>
        <taxon>Bacteria</taxon>
        <taxon>Pseudomonadati</taxon>
        <taxon>Pseudomonadota</taxon>
        <taxon>Gammaproteobacteria</taxon>
        <taxon>Alteromonadales</taxon>
        <taxon>Alteromonadaceae</taxon>
        <taxon>Alishewanella</taxon>
    </lineage>
</organism>
<protein>
    <recommendedName>
        <fullName evidence="4">Phage integrase family protein</fullName>
    </recommendedName>
</protein>
<evidence type="ECO:0000313" key="3">
    <source>
        <dbReference type="Proteomes" id="UP000035062"/>
    </source>
</evidence>
<dbReference type="SUPFAM" id="SSF56349">
    <property type="entry name" value="DNA breaking-rejoining enzymes"/>
    <property type="match status" value="1"/>
</dbReference>
<dbReference type="GO" id="GO:0003677">
    <property type="term" value="F:DNA binding"/>
    <property type="evidence" value="ECO:0007669"/>
    <property type="project" value="InterPro"/>
</dbReference>
<dbReference type="Proteomes" id="UP000035062">
    <property type="component" value="Unassembled WGS sequence"/>
</dbReference>
<keyword evidence="1" id="KW-0233">DNA recombination</keyword>
<gene>
    <name evidence="2" type="ORF">AGRI_02403</name>
</gene>
<sequence length="686" mass="78218">MERDTKHYHILSTLAKLPKYRLAFVNIQNTDKADDSFNYKVYLTELLNLPVSYTSKFSDTKWDFNAENPNVSPNVKGSKLAVDFKKFKNVPDHIIIEIKCLLLSVLFTPEIFIHNRRKAKKTTSKNLSTNTLISHMKAGLRFFDTLFSILNKKLGNEHVRTSLLSLTEINADDYRLAASQHPFSYNDDLKQFFSYIQNPYTSDNILGKQIPAFDSEIFQWRNRYKKQVTNQVMPNWAFDKLVRMASLLVHDFLTMMGERVSDDCVKKYAGQNTNKFCEASGITKTTFSIYRAYRLLSAGYSEHFVDTKYGIPSELRNSKNNFNLKDMTSFLCKGRSKKFNFDKVYKHLSLVSGAAKYLLGQYTGMRPSELSVIDQNTCLVEEQGITLLRSHVFKGTDSLGKGLFDDKWVVIPIMEDSLKAIRILNSITQRDLVFSPIQTKKLQQPEHPMNSVMIRHQIRIFIHYASPNDDLGFSNYMMRHTLAYQLYRLEAGLPLISFQLKHLVNTVDKFLSRGATSDVTMGYGGIADSLVESQTAQKLRKQSEIEVIKATSDPDGNYLGGKAREHKERLHIAFKGYMASGYTKDEIFEAMAEQGLGVINVGLGYCYGSDSTNSELPCIGSLRCNPIRCSNAIVSEANAPYWREIYTTNQANLNNPTHQDNLDQIKEVISEAKQVLELLGYDVDEQ</sequence>
<evidence type="ECO:0000313" key="2">
    <source>
        <dbReference type="EMBL" id="EIW90165.1"/>
    </source>
</evidence>